<keyword evidence="4 6" id="KW-1133">Transmembrane helix</keyword>
<dbReference type="PANTHER" id="PTHR21716">
    <property type="entry name" value="TRANSMEMBRANE PROTEIN"/>
    <property type="match status" value="1"/>
</dbReference>
<feature type="transmembrane region" description="Helical" evidence="6">
    <location>
        <begin position="37"/>
        <end position="54"/>
    </location>
</feature>
<dbReference type="AlphaFoldDB" id="A0A2V2MNG2"/>
<evidence type="ECO:0008006" key="9">
    <source>
        <dbReference type="Google" id="ProtNLM"/>
    </source>
</evidence>
<dbReference type="Proteomes" id="UP000245657">
    <property type="component" value="Unassembled WGS sequence"/>
</dbReference>
<accession>A0A2V2MNG2</accession>
<keyword evidence="5 6" id="KW-0472">Membrane</keyword>
<dbReference type="GO" id="GO:0055085">
    <property type="term" value="P:transmembrane transport"/>
    <property type="evidence" value="ECO:0007669"/>
    <property type="project" value="TreeGrafter"/>
</dbReference>
<keyword evidence="3 6" id="KW-0812">Transmembrane</keyword>
<gene>
    <name evidence="7" type="ORF">DK846_16540</name>
</gene>
<dbReference type="GeneID" id="97550046"/>
<name>A0A2V2MNG2_9EURY</name>
<protein>
    <recommendedName>
        <fullName evidence="9">AI-2E family transporter</fullName>
    </recommendedName>
</protein>
<reference evidence="7 8" key="1">
    <citation type="submission" date="2018-05" db="EMBL/GenBank/DDBJ databases">
        <title>Draft genome of Methanospirillum lacunae Ki8-1.</title>
        <authorList>
            <person name="Dueholm M.S."/>
            <person name="Nielsen P.H."/>
            <person name="Bakmann L.F."/>
            <person name="Otzen D.E."/>
        </authorList>
    </citation>
    <scope>NUCLEOTIDE SEQUENCE [LARGE SCALE GENOMIC DNA]</scope>
    <source>
        <strain evidence="7 8">Ki8-1</strain>
    </source>
</reference>
<dbReference type="RefSeq" id="WP_109970108.1">
    <property type="nucleotide sequence ID" value="NZ_CP176093.1"/>
</dbReference>
<proteinExistence type="inferred from homology"/>
<evidence type="ECO:0000256" key="6">
    <source>
        <dbReference type="SAM" id="Phobius"/>
    </source>
</evidence>
<dbReference type="InterPro" id="IPR002549">
    <property type="entry name" value="AI-2E-like"/>
</dbReference>
<dbReference type="Pfam" id="PF01594">
    <property type="entry name" value="AI-2E_transport"/>
    <property type="match status" value="1"/>
</dbReference>
<comment type="similarity">
    <text evidence="2">Belongs to the autoinducer-2 exporter (AI-2E) (TC 2.A.86) family.</text>
</comment>
<evidence type="ECO:0000256" key="4">
    <source>
        <dbReference type="ARBA" id="ARBA00022989"/>
    </source>
</evidence>
<dbReference type="GO" id="GO:0016020">
    <property type="term" value="C:membrane"/>
    <property type="evidence" value="ECO:0007669"/>
    <property type="project" value="UniProtKB-SubCell"/>
</dbReference>
<comment type="subcellular location">
    <subcellularLocation>
        <location evidence="1">Membrane</location>
        <topology evidence="1">Multi-pass membrane protein</topology>
    </subcellularLocation>
</comment>
<evidence type="ECO:0000256" key="5">
    <source>
        <dbReference type="ARBA" id="ARBA00023136"/>
    </source>
</evidence>
<keyword evidence="8" id="KW-1185">Reference proteome</keyword>
<feature type="transmembrane region" description="Helical" evidence="6">
    <location>
        <begin position="203"/>
        <end position="220"/>
    </location>
</feature>
<dbReference type="EMBL" id="QGMY01000018">
    <property type="protein sequence ID" value="PWR69784.1"/>
    <property type="molecule type" value="Genomic_DNA"/>
</dbReference>
<feature type="transmembrane region" description="Helical" evidence="6">
    <location>
        <begin position="294"/>
        <end position="321"/>
    </location>
</feature>
<dbReference type="PANTHER" id="PTHR21716:SF64">
    <property type="entry name" value="AI-2 TRANSPORT PROTEIN TQSA"/>
    <property type="match status" value="1"/>
</dbReference>
<evidence type="ECO:0000256" key="2">
    <source>
        <dbReference type="ARBA" id="ARBA00009773"/>
    </source>
</evidence>
<evidence type="ECO:0000313" key="7">
    <source>
        <dbReference type="EMBL" id="PWR69784.1"/>
    </source>
</evidence>
<comment type="caution">
    <text evidence="7">The sequence shown here is derived from an EMBL/GenBank/DDBJ whole genome shotgun (WGS) entry which is preliminary data.</text>
</comment>
<evidence type="ECO:0000313" key="8">
    <source>
        <dbReference type="Proteomes" id="UP000245657"/>
    </source>
</evidence>
<feature type="transmembrane region" description="Helical" evidence="6">
    <location>
        <begin position="12"/>
        <end position="31"/>
    </location>
</feature>
<evidence type="ECO:0000256" key="1">
    <source>
        <dbReference type="ARBA" id="ARBA00004141"/>
    </source>
</evidence>
<feature type="transmembrane region" description="Helical" evidence="6">
    <location>
        <begin position="226"/>
        <end position="246"/>
    </location>
</feature>
<organism evidence="7 8">
    <name type="scientific">Methanospirillum lacunae</name>
    <dbReference type="NCBI Taxonomy" id="668570"/>
    <lineage>
        <taxon>Archaea</taxon>
        <taxon>Methanobacteriati</taxon>
        <taxon>Methanobacteriota</taxon>
        <taxon>Stenosarchaea group</taxon>
        <taxon>Methanomicrobia</taxon>
        <taxon>Methanomicrobiales</taxon>
        <taxon>Methanospirillaceae</taxon>
        <taxon>Methanospirillum</taxon>
    </lineage>
</organism>
<feature type="transmembrane region" description="Helical" evidence="6">
    <location>
        <begin position="253"/>
        <end position="274"/>
    </location>
</feature>
<feature type="transmembrane region" description="Helical" evidence="6">
    <location>
        <begin position="66"/>
        <end position="87"/>
    </location>
</feature>
<sequence length="347" mass="37656">MLTFSDYPQIDRFLFLGACCFIILTGFKMAGGFIGPLLMSVFAAIIFSFVSLWFQKKGFSVRTSGYIAFSIFVACLMIVGGIILFSVSPLISHLPKISEGISSNMHILQSSLSQFGIDMGSILPVTQMSGSLSAFSSDAVYSIIGQVSTLFIVLFTTLFLLLEASSFSRKIDVVLGSYKQELADRIHEFGSIVVDYVIIRTKVNLVTGAGFGIALVFLGVQDPLLWGVMMFILNFVPYIGFLIAVIPPAVLALIDISPLTAGLVILIASLVNLFSENIIFPELAGRGLELSPAIVFISMIFWGYFLGGSGVIVAIPLTVLLKMILESYPETRWAAHFIGPGLPEVKQ</sequence>
<evidence type="ECO:0000256" key="3">
    <source>
        <dbReference type="ARBA" id="ARBA00022692"/>
    </source>
</evidence>
<feature type="transmembrane region" description="Helical" evidence="6">
    <location>
        <begin position="139"/>
        <end position="162"/>
    </location>
</feature>